<organism evidence="9 10">
    <name type="scientific">Brenthis ino</name>
    <name type="common">lesser marbled fritillary</name>
    <dbReference type="NCBI Taxonomy" id="405034"/>
    <lineage>
        <taxon>Eukaryota</taxon>
        <taxon>Metazoa</taxon>
        <taxon>Ecdysozoa</taxon>
        <taxon>Arthropoda</taxon>
        <taxon>Hexapoda</taxon>
        <taxon>Insecta</taxon>
        <taxon>Pterygota</taxon>
        <taxon>Neoptera</taxon>
        <taxon>Endopterygota</taxon>
        <taxon>Lepidoptera</taxon>
        <taxon>Glossata</taxon>
        <taxon>Ditrysia</taxon>
        <taxon>Papilionoidea</taxon>
        <taxon>Nymphalidae</taxon>
        <taxon>Heliconiinae</taxon>
        <taxon>Argynnini</taxon>
        <taxon>Brenthis</taxon>
    </lineage>
</organism>
<name>A0A8J9VPB6_9NEOP</name>
<dbReference type="GO" id="GO:0030182">
    <property type="term" value="P:neuron differentiation"/>
    <property type="evidence" value="ECO:0007669"/>
    <property type="project" value="TreeGrafter"/>
</dbReference>
<keyword evidence="6 8" id="KW-0879">Wnt signaling pathway</keyword>
<keyword evidence="10" id="KW-1185">Reference proteome</keyword>
<keyword evidence="4" id="KW-0964">Secreted</keyword>
<keyword evidence="7" id="KW-1015">Disulfide bond</keyword>
<dbReference type="Gene3D" id="3.30.2460.20">
    <property type="match status" value="1"/>
</dbReference>
<sequence length="279" mass="31685">MCHREPGLSKILFLAKQQAIAACEEAFQYDRWNCSLIFNRKVKRGVFKRIFRETAFIYALVAASITHTVARGCSSGELSKCSCLVSFQNASTQMRGGCGDDFKYGKRFTKNFLEWKQAGSDQIAEILKQDVIVGIDSIGEQLREVCKCHGFSGSCTTKTCWKRLGPFNSAMGLLKKHYHHATKKKFVNYTTKRAISPYLRRKLQMDRKNLIYLQKTPNLCLSTKGRSCKDRNNCATLCCGRGFIVVKKSISIRCNCKMVECCVVKCETCVKEVEFFTCK</sequence>
<evidence type="ECO:0000256" key="5">
    <source>
        <dbReference type="ARBA" id="ARBA00022530"/>
    </source>
</evidence>
<evidence type="ECO:0000313" key="10">
    <source>
        <dbReference type="Proteomes" id="UP000838878"/>
    </source>
</evidence>
<evidence type="ECO:0000256" key="6">
    <source>
        <dbReference type="ARBA" id="ARBA00022687"/>
    </source>
</evidence>
<evidence type="ECO:0000256" key="7">
    <source>
        <dbReference type="ARBA" id="ARBA00023157"/>
    </source>
</evidence>
<reference evidence="9" key="1">
    <citation type="submission" date="2021-12" db="EMBL/GenBank/DDBJ databases">
        <authorList>
            <person name="Martin H S."/>
        </authorList>
    </citation>
    <scope>NUCLEOTIDE SEQUENCE</scope>
</reference>
<dbReference type="Proteomes" id="UP000838878">
    <property type="component" value="Chromosome 6"/>
</dbReference>
<dbReference type="GO" id="GO:0005615">
    <property type="term" value="C:extracellular space"/>
    <property type="evidence" value="ECO:0007669"/>
    <property type="project" value="TreeGrafter"/>
</dbReference>
<keyword evidence="5" id="KW-0272">Extracellular matrix</keyword>
<dbReference type="AlphaFoldDB" id="A0A8J9VPB6"/>
<proteinExistence type="inferred from homology"/>
<evidence type="ECO:0000256" key="4">
    <source>
        <dbReference type="ARBA" id="ARBA00022525"/>
    </source>
</evidence>
<dbReference type="GO" id="GO:0060070">
    <property type="term" value="P:canonical Wnt signaling pathway"/>
    <property type="evidence" value="ECO:0007669"/>
    <property type="project" value="TreeGrafter"/>
</dbReference>
<feature type="non-terminal residue" evidence="9">
    <location>
        <position position="279"/>
    </location>
</feature>
<evidence type="ECO:0000313" key="9">
    <source>
        <dbReference type="EMBL" id="CAH0726443.1"/>
    </source>
</evidence>
<comment type="similarity">
    <text evidence="2 8">Belongs to the Wnt family.</text>
</comment>
<dbReference type="GO" id="GO:0005109">
    <property type="term" value="F:frizzled binding"/>
    <property type="evidence" value="ECO:0007669"/>
    <property type="project" value="TreeGrafter"/>
</dbReference>
<evidence type="ECO:0000256" key="2">
    <source>
        <dbReference type="ARBA" id="ARBA00005683"/>
    </source>
</evidence>
<evidence type="ECO:0000256" key="8">
    <source>
        <dbReference type="RuleBase" id="RU003500"/>
    </source>
</evidence>
<gene>
    <name evidence="9" type="ORF">BINO364_LOCUS11899</name>
</gene>
<comment type="function">
    <text evidence="8">Ligand for members of the frizzled family of seven transmembrane receptors.</text>
</comment>
<protein>
    <recommendedName>
        <fullName evidence="8">Protein Wnt</fullName>
    </recommendedName>
</protein>
<dbReference type="EMBL" id="OV170226">
    <property type="protein sequence ID" value="CAH0726443.1"/>
    <property type="molecule type" value="Genomic_DNA"/>
</dbReference>
<dbReference type="GO" id="GO:0045165">
    <property type="term" value="P:cell fate commitment"/>
    <property type="evidence" value="ECO:0007669"/>
    <property type="project" value="TreeGrafter"/>
</dbReference>
<keyword evidence="3 8" id="KW-0217">Developmental protein</keyword>
<dbReference type="Pfam" id="PF00110">
    <property type="entry name" value="wnt"/>
    <property type="match status" value="1"/>
</dbReference>
<accession>A0A8J9VPB6</accession>
<dbReference type="PANTHER" id="PTHR12027:SF97">
    <property type="entry name" value="PROTEIN WNT-4"/>
    <property type="match status" value="1"/>
</dbReference>
<dbReference type="PRINTS" id="PR01349">
    <property type="entry name" value="WNTPROTEIN"/>
</dbReference>
<dbReference type="InterPro" id="IPR043158">
    <property type="entry name" value="Wnt_C"/>
</dbReference>
<comment type="subcellular location">
    <subcellularLocation>
        <location evidence="1 8">Secreted</location>
        <location evidence="1 8">Extracellular space</location>
        <location evidence="1 8">Extracellular matrix</location>
    </subcellularLocation>
</comment>
<evidence type="ECO:0000256" key="1">
    <source>
        <dbReference type="ARBA" id="ARBA00004498"/>
    </source>
</evidence>
<dbReference type="InterPro" id="IPR005817">
    <property type="entry name" value="Wnt"/>
</dbReference>
<dbReference type="GO" id="GO:0005125">
    <property type="term" value="F:cytokine activity"/>
    <property type="evidence" value="ECO:0007669"/>
    <property type="project" value="TreeGrafter"/>
</dbReference>
<evidence type="ECO:0000256" key="3">
    <source>
        <dbReference type="ARBA" id="ARBA00022473"/>
    </source>
</evidence>
<dbReference type="OrthoDB" id="5945655at2759"/>
<dbReference type="PANTHER" id="PTHR12027">
    <property type="entry name" value="WNT RELATED"/>
    <property type="match status" value="1"/>
</dbReference>
<dbReference type="SMART" id="SM00097">
    <property type="entry name" value="WNT1"/>
    <property type="match status" value="1"/>
</dbReference>